<gene>
    <name evidence="1" type="ORF">NCS_11724</name>
</gene>
<organism evidence="1 2">
    <name type="scientific">Candidatus Nitrosotalea okcheonensis</name>
    <dbReference type="NCBI Taxonomy" id="1903276"/>
    <lineage>
        <taxon>Archaea</taxon>
        <taxon>Nitrososphaerota</taxon>
        <taxon>Nitrososphaeria</taxon>
        <taxon>Nitrosotaleales</taxon>
        <taxon>Nitrosotaleaceae</taxon>
        <taxon>Nitrosotalea</taxon>
    </lineage>
</organism>
<evidence type="ECO:0000313" key="2">
    <source>
        <dbReference type="Proteomes" id="UP000230607"/>
    </source>
</evidence>
<keyword evidence="2" id="KW-1185">Reference proteome</keyword>
<proteinExistence type="predicted"/>
<reference evidence="2" key="1">
    <citation type="submission" date="2017-03" db="EMBL/GenBank/DDBJ databases">
        <authorList>
            <person name="Herbold C."/>
        </authorList>
    </citation>
    <scope>NUCLEOTIDE SEQUENCE [LARGE SCALE GENOMIC DNA]</scope>
</reference>
<evidence type="ECO:0000313" key="1">
    <source>
        <dbReference type="EMBL" id="SMH71912.1"/>
    </source>
</evidence>
<dbReference type="EMBL" id="LT841358">
    <property type="protein sequence ID" value="SMH71912.1"/>
    <property type="molecule type" value="Genomic_DNA"/>
</dbReference>
<dbReference type="AlphaFoldDB" id="A0A2H1FGT6"/>
<dbReference type="Proteomes" id="UP000230607">
    <property type="component" value="Chromosome 1"/>
</dbReference>
<protein>
    <submittedName>
        <fullName evidence="1">Uncharacterized protein</fullName>
    </submittedName>
</protein>
<accession>A0A2H1FGT6</accession>
<name>A0A2H1FGT6_9ARCH</name>
<sequence>MLVHAFSSFTSFTIFLIISGSKRGMSPEVTKIGSLNFNRDSPRSVTYPFPFVSNVSKPKLETNSRVLGALLLVAHTILENISEFSKAFRTCSINGFL</sequence>